<dbReference type="InterPro" id="IPR002016">
    <property type="entry name" value="Haem_peroxidase"/>
</dbReference>
<dbReference type="InterPro" id="IPR019794">
    <property type="entry name" value="Peroxidases_AS"/>
</dbReference>
<proteinExistence type="inferred from homology"/>
<keyword evidence="5" id="KW-0408">Iron</keyword>
<sequence length="637" mass="68385">MAVYEASLVMPLPEPSSTPLWKTVAAAAVGSAAAVCTAGFLWSAPGAAASHLAPSTVLRPGAALRAAPQTAFAPFTRREGRWSGAPRAPQNRATAPQFRPPSLALASGVYGSTEIRQVPWGAIRKDLRALVEDMKCAPILLRLGWHDAGTYDKDSKTGGPRAAQQYEGGEDAHGANAGLDIARDLLVPIKEKYPGISMADLWALAAVVGIEASGGPVIPFRPGRVDATSAKDSVEDGRLPDAAQGAAHLRAVFGRMGLDDTAIVALSGAHTLGRAHKERSGFEGPWTENPLVFDNSYFKDLLNKKWTATTSPEGLPQFTDESGDVMMLPSDMALLEDPIFKGLVEKYAADQTAYFKDFSDAYEKLSELGIPKIETPWDALKADIAQLVKEKECAPILVRLAWHDAGTYDRSSETGGPRAAMRFAEGGEAKHGANAGLDIAQELLQPIANKYPEVSAADLWAYASIVATEVSGGPKIPFRPGRKDAVSVGESVEDGRLPDATQTTNHLRDVFGRMGMTDAEIVALSGAHTLGRAHADRSGFEGPWTENPLHFDNSYFKNLLERKWTLKTNSIGNVQFEDETGTLMMLTSDIALLMDPSFKNSVEEFAADEQAFFKVYAHAYQKLTEGGCPFLNSALAE</sequence>
<dbReference type="PANTHER" id="PTHR31356:SF36">
    <property type="entry name" value="L-ASCORBATE PEROXIDASE 3"/>
    <property type="match status" value="1"/>
</dbReference>
<keyword evidence="2" id="KW-0349">Heme</keyword>
<evidence type="ECO:0000256" key="6">
    <source>
        <dbReference type="RuleBase" id="RU004241"/>
    </source>
</evidence>
<dbReference type="CDD" id="cd00691">
    <property type="entry name" value="ascorbate_peroxidase"/>
    <property type="match status" value="2"/>
</dbReference>
<feature type="domain" description="Plant heme peroxidase family profile" evidence="8">
    <location>
        <begin position="394"/>
        <end position="637"/>
    </location>
</feature>
<dbReference type="PRINTS" id="PR00458">
    <property type="entry name" value="PEROXIDASE"/>
</dbReference>
<dbReference type="EMBL" id="HBJA01083899">
    <property type="protein sequence ID" value="CAE0818083.1"/>
    <property type="molecule type" value="Transcribed_RNA"/>
</dbReference>
<dbReference type="GO" id="GO:0046872">
    <property type="term" value="F:metal ion binding"/>
    <property type="evidence" value="ECO:0007669"/>
    <property type="project" value="UniProtKB-KW"/>
</dbReference>
<dbReference type="Pfam" id="PF00141">
    <property type="entry name" value="peroxidase"/>
    <property type="match status" value="2"/>
</dbReference>
<dbReference type="PRINTS" id="PR00459">
    <property type="entry name" value="ASPEROXIDASE"/>
</dbReference>
<evidence type="ECO:0000256" key="3">
    <source>
        <dbReference type="ARBA" id="ARBA00022723"/>
    </source>
</evidence>
<evidence type="ECO:0000313" key="9">
    <source>
        <dbReference type="EMBL" id="CAE0818083.1"/>
    </source>
</evidence>
<dbReference type="GO" id="GO:0042744">
    <property type="term" value="P:hydrogen peroxide catabolic process"/>
    <property type="evidence" value="ECO:0007669"/>
    <property type="project" value="TreeGrafter"/>
</dbReference>
<dbReference type="InterPro" id="IPR019793">
    <property type="entry name" value="Peroxidases_heam-ligand_BS"/>
</dbReference>
<feature type="domain" description="Plant heme peroxidase family profile" evidence="8">
    <location>
        <begin position="128"/>
        <end position="370"/>
    </location>
</feature>
<feature type="region of interest" description="Disordered" evidence="7">
    <location>
        <begin position="153"/>
        <end position="172"/>
    </location>
</feature>
<evidence type="ECO:0000256" key="5">
    <source>
        <dbReference type="ARBA" id="ARBA00023004"/>
    </source>
</evidence>
<dbReference type="PANTHER" id="PTHR31356">
    <property type="entry name" value="THYLAKOID LUMENAL 29 KDA PROTEIN, CHLOROPLASTIC-RELATED"/>
    <property type="match status" value="1"/>
</dbReference>
<name>A0A7S4LBC0_9EUGL</name>
<organism evidence="9">
    <name type="scientific">Eutreptiella gymnastica</name>
    <dbReference type="NCBI Taxonomy" id="73025"/>
    <lineage>
        <taxon>Eukaryota</taxon>
        <taxon>Discoba</taxon>
        <taxon>Euglenozoa</taxon>
        <taxon>Euglenida</taxon>
        <taxon>Spirocuta</taxon>
        <taxon>Euglenophyceae</taxon>
        <taxon>Eutreptiales</taxon>
        <taxon>Eutreptiaceae</taxon>
        <taxon>Eutreptiella</taxon>
    </lineage>
</organism>
<dbReference type="InterPro" id="IPR010255">
    <property type="entry name" value="Haem_peroxidase_sf"/>
</dbReference>
<dbReference type="InterPro" id="IPR044831">
    <property type="entry name" value="Ccp1-like"/>
</dbReference>
<dbReference type="GO" id="GO:0034599">
    <property type="term" value="P:cellular response to oxidative stress"/>
    <property type="evidence" value="ECO:0007669"/>
    <property type="project" value="InterPro"/>
</dbReference>
<dbReference type="InterPro" id="IPR002207">
    <property type="entry name" value="Peroxidase_I"/>
</dbReference>
<dbReference type="GO" id="GO:0000302">
    <property type="term" value="P:response to reactive oxygen species"/>
    <property type="evidence" value="ECO:0007669"/>
    <property type="project" value="TreeGrafter"/>
</dbReference>
<protein>
    <recommendedName>
        <fullName evidence="8">Plant heme peroxidase family profile domain-containing protein</fullName>
    </recommendedName>
</protein>
<evidence type="ECO:0000256" key="7">
    <source>
        <dbReference type="SAM" id="MobiDB-lite"/>
    </source>
</evidence>
<feature type="region of interest" description="Disordered" evidence="7">
    <location>
        <begin position="75"/>
        <end position="98"/>
    </location>
</feature>
<keyword evidence="3" id="KW-0479">Metal-binding</keyword>
<accession>A0A7S4LBC0</accession>
<reference evidence="9" key="1">
    <citation type="submission" date="2021-01" db="EMBL/GenBank/DDBJ databases">
        <authorList>
            <person name="Corre E."/>
            <person name="Pelletier E."/>
            <person name="Niang G."/>
            <person name="Scheremetjew M."/>
            <person name="Finn R."/>
            <person name="Kale V."/>
            <person name="Holt S."/>
            <person name="Cochrane G."/>
            <person name="Meng A."/>
            <person name="Brown T."/>
            <person name="Cohen L."/>
        </authorList>
    </citation>
    <scope>NUCLEOTIDE SEQUENCE</scope>
    <source>
        <strain evidence="9">CCMP1594</strain>
    </source>
</reference>
<keyword evidence="1" id="KW-0575">Peroxidase</keyword>
<evidence type="ECO:0000256" key="1">
    <source>
        <dbReference type="ARBA" id="ARBA00022559"/>
    </source>
</evidence>
<evidence type="ECO:0000259" key="8">
    <source>
        <dbReference type="PROSITE" id="PS50873"/>
    </source>
</evidence>
<gene>
    <name evidence="9" type="ORF">EGYM00163_LOCUS29251</name>
</gene>
<dbReference type="GO" id="GO:0020037">
    <property type="term" value="F:heme binding"/>
    <property type="evidence" value="ECO:0007669"/>
    <property type="project" value="InterPro"/>
</dbReference>
<dbReference type="AlphaFoldDB" id="A0A7S4LBC0"/>
<dbReference type="Gene3D" id="1.10.420.10">
    <property type="entry name" value="Peroxidase, domain 2"/>
    <property type="match status" value="2"/>
</dbReference>
<comment type="similarity">
    <text evidence="6">Belongs to the peroxidase family.</text>
</comment>
<evidence type="ECO:0000256" key="2">
    <source>
        <dbReference type="ARBA" id="ARBA00022617"/>
    </source>
</evidence>
<dbReference type="PROSITE" id="PS00436">
    <property type="entry name" value="PEROXIDASE_2"/>
    <property type="match status" value="2"/>
</dbReference>
<dbReference type="SUPFAM" id="SSF48113">
    <property type="entry name" value="Heme-dependent peroxidases"/>
    <property type="match status" value="2"/>
</dbReference>
<evidence type="ECO:0000256" key="4">
    <source>
        <dbReference type="ARBA" id="ARBA00023002"/>
    </source>
</evidence>
<dbReference type="PROSITE" id="PS00435">
    <property type="entry name" value="PEROXIDASE_1"/>
    <property type="match status" value="1"/>
</dbReference>
<dbReference type="Gene3D" id="1.10.520.10">
    <property type="match status" value="2"/>
</dbReference>
<dbReference type="PROSITE" id="PS50873">
    <property type="entry name" value="PEROXIDASE_4"/>
    <property type="match status" value="2"/>
</dbReference>
<keyword evidence="4" id="KW-0560">Oxidoreductase</keyword>
<dbReference type="GO" id="GO:0004601">
    <property type="term" value="F:peroxidase activity"/>
    <property type="evidence" value="ECO:0007669"/>
    <property type="project" value="UniProtKB-KW"/>
</dbReference>